<evidence type="ECO:0008006" key="3">
    <source>
        <dbReference type="Google" id="ProtNLM"/>
    </source>
</evidence>
<evidence type="ECO:0000313" key="2">
    <source>
        <dbReference type="Proteomes" id="UP000053091"/>
    </source>
</evidence>
<organism evidence="1">
    <name type="scientific">Lentimicrobium saccharophilum</name>
    <dbReference type="NCBI Taxonomy" id="1678841"/>
    <lineage>
        <taxon>Bacteria</taxon>
        <taxon>Pseudomonadati</taxon>
        <taxon>Bacteroidota</taxon>
        <taxon>Bacteroidia</taxon>
        <taxon>Bacteroidales</taxon>
        <taxon>Lentimicrobiaceae</taxon>
        <taxon>Lentimicrobium</taxon>
    </lineage>
</organism>
<reference evidence="1" key="1">
    <citation type="journal article" date="2015" name="Genome Announc.">
        <title>Draft Genome Sequence of Bacteroidales Strain TBC1, a Novel Isolate from a Methanogenic Wastewater Treatment System.</title>
        <authorList>
            <person name="Tourlousse D.M."/>
            <person name="Matsuura N."/>
            <person name="Sun L."/>
            <person name="Toyonaga M."/>
            <person name="Kuroda K."/>
            <person name="Ohashi A."/>
            <person name="Cruz R."/>
            <person name="Yamaguchi T."/>
            <person name="Sekiguchi Y."/>
        </authorList>
    </citation>
    <scope>NUCLEOTIDE SEQUENCE [LARGE SCALE GENOMIC DNA]</scope>
    <source>
        <strain evidence="1">TBC1</strain>
    </source>
</reference>
<sequence length="289" mass="34307">MSTDYKRKIEEVITLYKLEPEICDLWVEGPSDSYFYGHFMSRMGSKICIIKGLETLDCSTYFEAYPTLNSNREKGIFFSNLLNQQIKNDLRVRIIVDKDLESLVNRDPPSKFTLYTDFSSIEMYLFNEVVFSKIFEIGLNGFPIRPSETIRAFENILVDFFVFRCARFLLDNSAILVSLETNVVIEKHGLIKFDFNDYLSKFLNRNNLLFKREIYLEKINELKKNINQDLRNYMHGHDFVNLFFKYVNRIKNNDNFKIDNFSKALFLAVELAELRKYNLFNNLEKVYKN</sequence>
<gene>
    <name evidence="1" type="ORF">TBC1_12655</name>
</gene>
<dbReference type="AlphaFoldDB" id="A0A0S7C1H8"/>
<protein>
    <recommendedName>
        <fullName evidence="3">DUF4435 domain-containing protein</fullName>
    </recommendedName>
</protein>
<proteinExistence type="predicted"/>
<name>A0A0S7C1H8_9BACT</name>
<dbReference type="RefSeq" id="WP_062044739.1">
    <property type="nucleotide sequence ID" value="NZ_DF968183.1"/>
</dbReference>
<dbReference type="Proteomes" id="UP000053091">
    <property type="component" value="Unassembled WGS sequence"/>
</dbReference>
<evidence type="ECO:0000313" key="1">
    <source>
        <dbReference type="EMBL" id="GAP44843.1"/>
    </source>
</evidence>
<dbReference type="EMBL" id="DF968183">
    <property type="protein sequence ID" value="GAP44843.1"/>
    <property type="molecule type" value="Genomic_DNA"/>
</dbReference>
<dbReference type="STRING" id="1678841.TBC1_12655"/>
<dbReference type="OrthoDB" id="1070936at2"/>
<keyword evidence="2" id="KW-1185">Reference proteome</keyword>
<accession>A0A0S7C1H8</accession>